<keyword evidence="2" id="KW-1185">Reference proteome</keyword>
<evidence type="ECO:0000313" key="1">
    <source>
        <dbReference type="EMBL" id="EMQ95183.1"/>
    </source>
</evidence>
<evidence type="ECO:0000313" key="2">
    <source>
        <dbReference type="Proteomes" id="UP000012024"/>
    </source>
</evidence>
<evidence type="ECO:0008006" key="3">
    <source>
        <dbReference type="Google" id="ProtNLM"/>
    </source>
</evidence>
<dbReference type="PATRIC" id="fig|1137281.3.peg.1294"/>
<reference evidence="1 2" key="1">
    <citation type="submission" date="2012-12" db="EMBL/GenBank/DDBJ databases">
        <title>Genome assembly of Formosa sp. AK20.</title>
        <authorList>
            <person name="Kumar R."/>
            <person name="Khatri I."/>
            <person name="Vaidya B."/>
            <person name="Subramanian S."/>
            <person name="Pinnaka A."/>
        </authorList>
    </citation>
    <scope>NUCLEOTIDE SEQUENCE [LARGE SCALE GENOMIC DNA]</scope>
    <source>
        <strain evidence="1 2">AK20</strain>
    </source>
</reference>
<protein>
    <recommendedName>
        <fullName evidence="3">PEGA domain-containing protein</fullName>
    </recommendedName>
</protein>
<proteinExistence type="predicted"/>
<name>M7N9N0_9FLAO</name>
<dbReference type="EMBL" id="ANLA01000009">
    <property type="protein sequence ID" value="EMQ95183.1"/>
    <property type="molecule type" value="Genomic_DNA"/>
</dbReference>
<sequence>MTFDVKAEGKVMDADIYIGKTKISGTSHTFEEAGTYKVIAKKEGYSDSEIMKMVKRLLCTGKTA</sequence>
<accession>M7N9N0</accession>
<gene>
    <name evidence="1" type="ORF">D778_02704</name>
</gene>
<dbReference type="AlphaFoldDB" id="M7N9N0"/>
<dbReference type="Proteomes" id="UP000012024">
    <property type="component" value="Unassembled WGS sequence"/>
</dbReference>
<organism evidence="1 2">
    <name type="scientific">Xanthomarina gelatinilytica</name>
    <dbReference type="NCBI Taxonomy" id="1137281"/>
    <lineage>
        <taxon>Bacteria</taxon>
        <taxon>Pseudomonadati</taxon>
        <taxon>Bacteroidota</taxon>
        <taxon>Flavobacteriia</taxon>
        <taxon>Flavobacteriales</taxon>
        <taxon>Flavobacteriaceae</taxon>
        <taxon>Xanthomarina</taxon>
    </lineage>
</organism>
<comment type="caution">
    <text evidence="1">The sequence shown here is derived from an EMBL/GenBank/DDBJ whole genome shotgun (WGS) entry which is preliminary data.</text>
</comment>